<dbReference type="PANTHER" id="PTHR43685:SF2">
    <property type="entry name" value="GLYCOSYLTRANSFERASE 2-LIKE DOMAIN-CONTAINING PROTEIN"/>
    <property type="match status" value="1"/>
</dbReference>
<dbReference type="EMBL" id="JBHSGP010000007">
    <property type="protein sequence ID" value="MFC4721533.1"/>
    <property type="molecule type" value="Genomic_DNA"/>
</dbReference>
<dbReference type="Proteomes" id="UP001595953">
    <property type="component" value="Unassembled WGS sequence"/>
</dbReference>
<dbReference type="RefSeq" id="WP_387961285.1">
    <property type="nucleotide sequence ID" value="NZ_JBHSGP010000007.1"/>
</dbReference>
<evidence type="ECO:0000259" key="1">
    <source>
        <dbReference type="Pfam" id="PF00535"/>
    </source>
</evidence>
<dbReference type="InterPro" id="IPR050834">
    <property type="entry name" value="Glycosyltransf_2"/>
</dbReference>
<dbReference type="SUPFAM" id="SSF53448">
    <property type="entry name" value="Nucleotide-diphospho-sugar transferases"/>
    <property type="match status" value="1"/>
</dbReference>
<organism evidence="2 3">
    <name type="scientific">Geojedonia litorea</name>
    <dbReference type="NCBI Taxonomy" id="1268269"/>
    <lineage>
        <taxon>Bacteria</taxon>
        <taxon>Pseudomonadati</taxon>
        <taxon>Bacteroidota</taxon>
        <taxon>Flavobacteriia</taxon>
        <taxon>Flavobacteriales</taxon>
        <taxon>Flavobacteriaceae</taxon>
        <taxon>Geojedonia</taxon>
    </lineage>
</organism>
<proteinExistence type="predicted"/>
<name>A0ABV9N4M8_9FLAO</name>
<dbReference type="Gene3D" id="3.90.550.10">
    <property type="entry name" value="Spore Coat Polysaccharide Biosynthesis Protein SpsA, Chain A"/>
    <property type="match status" value="1"/>
</dbReference>
<comment type="caution">
    <text evidence="2">The sequence shown here is derived from an EMBL/GenBank/DDBJ whole genome shotgun (WGS) entry which is preliminary data.</text>
</comment>
<dbReference type="InterPro" id="IPR001173">
    <property type="entry name" value="Glyco_trans_2-like"/>
</dbReference>
<protein>
    <submittedName>
        <fullName evidence="2">Glycosyltransferase family 2 protein</fullName>
    </submittedName>
</protein>
<reference evidence="3" key="1">
    <citation type="journal article" date="2019" name="Int. J. Syst. Evol. Microbiol.">
        <title>The Global Catalogue of Microorganisms (GCM) 10K type strain sequencing project: providing services to taxonomists for standard genome sequencing and annotation.</title>
        <authorList>
            <consortium name="The Broad Institute Genomics Platform"/>
            <consortium name="The Broad Institute Genome Sequencing Center for Infectious Disease"/>
            <person name="Wu L."/>
            <person name="Ma J."/>
        </authorList>
    </citation>
    <scope>NUCLEOTIDE SEQUENCE [LARGE SCALE GENOMIC DNA]</scope>
    <source>
        <strain evidence="3">CCUG 63682</strain>
    </source>
</reference>
<gene>
    <name evidence="2" type="ORF">ACFO5O_04310</name>
</gene>
<keyword evidence="3" id="KW-1185">Reference proteome</keyword>
<sequence>MKGLSICIPIYNYNCIDSVRTLCEQIRHLSVNCEILLIDDASTISLDELANFQHQFYTYEKLAKNIGRSKIRNLLVKKSKFNHVLFIDGDSGVPEKFIENYMLHIENHPEAIICGGRIHQKKLSKTKRLRYNYGVKYEDTKSSQRIKKPYHRFMTNNFVVPKEIMKTIPFNEELLNYGQEDTFFGYELRKNQVEIIHIDNEVAHLNLETNQEFIEKSKHSIENLIYLKTKYPEFVEYSKLLSTITKFRIFRLSFIKNYSYSFSKFFEFITRHSGNIYSFQMFKLFYTISLIK</sequence>
<feature type="domain" description="Glycosyltransferase 2-like" evidence="1">
    <location>
        <begin position="5"/>
        <end position="148"/>
    </location>
</feature>
<accession>A0ABV9N4M8</accession>
<evidence type="ECO:0000313" key="2">
    <source>
        <dbReference type="EMBL" id="MFC4721533.1"/>
    </source>
</evidence>
<evidence type="ECO:0000313" key="3">
    <source>
        <dbReference type="Proteomes" id="UP001595953"/>
    </source>
</evidence>
<dbReference type="CDD" id="cd00761">
    <property type="entry name" value="Glyco_tranf_GTA_type"/>
    <property type="match status" value="1"/>
</dbReference>
<dbReference type="Pfam" id="PF00535">
    <property type="entry name" value="Glycos_transf_2"/>
    <property type="match status" value="1"/>
</dbReference>
<dbReference type="PANTHER" id="PTHR43685">
    <property type="entry name" value="GLYCOSYLTRANSFERASE"/>
    <property type="match status" value="1"/>
</dbReference>
<dbReference type="InterPro" id="IPR029044">
    <property type="entry name" value="Nucleotide-diphossugar_trans"/>
</dbReference>